<evidence type="ECO:0000256" key="4">
    <source>
        <dbReference type="ARBA" id="ARBA00022692"/>
    </source>
</evidence>
<comment type="caution">
    <text evidence="8">The sequence shown here is derived from an EMBL/GenBank/DDBJ whole genome shotgun (WGS) entry which is preliminary data.</text>
</comment>
<feature type="transmembrane region" description="Helical" evidence="7">
    <location>
        <begin position="54"/>
        <end position="74"/>
    </location>
</feature>
<feature type="transmembrane region" description="Helical" evidence="7">
    <location>
        <begin position="29"/>
        <end position="48"/>
    </location>
</feature>
<dbReference type="Proteomes" id="UP001302059">
    <property type="component" value="Unassembled WGS sequence"/>
</dbReference>
<comment type="similarity">
    <text evidence="2">Belongs to the major facilitator superfamily.</text>
</comment>
<evidence type="ECO:0000313" key="8">
    <source>
        <dbReference type="EMBL" id="MDL2345947.1"/>
    </source>
</evidence>
<keyword evidence="5 7" id="KW-1133">Transmembrane helix</keyword>
<dbReference type="SUPFAM" id="SSF103473">
    <property type="entry name" value="MFS general substrate transporter"/>
    <property type="match status" value="1"/>
</dbReference>
<accession>A0ABT7JMX3</accession>
<keyword evidence="3" id="KW-0813">Transport</keyword>
<feature type="transmembrane region" description="Helical" evidence="7">
    <location>
        <begin position="6"/>
        <end position="22"/>
    </location>
</feature>
<evidence type="ECO:0000256" key="2">
    <source>
        <dbReference type="ARBA" id="ARBA00008335"/>
    </source>
</evidence>
<name>A0ABT7JMX3_9DEIO</name>
<feature type="transmembrane region" description="Helical" evidence="7">
    <location>
        <begin position="123"/>
        <end position="145"/>
    </location>
</feature>
<dbReference type="PANTHER" id="PTHR23514">
    <property type="entry name" value="BYPASS OF STOP CODON PROTEIN 6"/>
    <property type="match status" value="1"/>
</dbReference>
<keyword evidence="4 7" id="KW-0812">Transmembrane</keyword>
<gene>
    <name evidence="8" type="ORF">QOL99_17600</name>
</gene>
<protein>
    <submittedName>
        <fullName evidence="8">MFS transporter</fullName>
    </submittedName>
</protein>
<keyword evidence="6 7" id="KW-0472">Membrane</keyword>
<dbReference type="PANTHER" id="PTHR23514:SF3">
    <property type="entry name" value="BYPASS OF STOP CODON PROTEIN 6"/>
    <property type="match status" value="1"/>
</dbReference>
<dbReference type="InterPro" id="IPR051788">
    <property type="entry name" value="MFS_Transporter"/>
</dbReference>
<feature type="non-terminal residue" evidence="8">
    <location>
        <position position="1"/>
    </location>
</feature>
<dbReference type="EMBL" id="JASNGB010000406">
    <property type="protein sequence ID" value="MDL2345947.1"/>
    <property type="molecule type" value="Genomic_DNA"/>
</dbReference>
<keyword evidence="9" id="KW-1185">Reference proteome</keyword>
<evidence type="ECO:0000256" key="1">
    <source>
        <dbReference type="ARBA" id="ARBA00004127"/>
    </source>
</evidence>
<evidence type="ECO:0000313" key="9">
    <source>
        <dbReference type="Proteomes" id="UP001302059"/>
    </source>
</evidence>
<evidence type="ECO:0000256" key="6">
    <source>
        <dbReference type="ARBA" id="ARBA00023136"/>
    </source>
</evidence>
<feature type="transmembrane region" description="Helical" evidence="7">
    <location>
        <begin position="94"/>
        <end position="117"/>
    </location>
</feature>
<feature type="non-terminal residue" evidence="8">
    <location>
        <position position="153"/>
    </location>
</feature>
<dbReference type="InterPro" id="IPR036259">
    <property type="entry name" value="MFS_trans_sf"/>
</dbReference>
<comment type="subcellular location">
    <subcellularLocation>
        <location evidence="1">Endomembrane system</location>
        <topology evidence="1">Multi-pass membrane protein</topology>
    </subcellularLocation>
</comment>
<evidence type="ECO:0000256" key="3">
    <source>
        <dbReference type="ARBA" id="ARBA00022448"/>
    </source>
</evidence>
<evidence type="ECO:0000256" key="5">
    <source>
        <dbReference type="ARBA" id="ARBA00022989"/>
    </source>
</evidence>
<reference evidence="8 9" key="1">
    <citation type="submission" date="2023-05" db="EMBL/GenBank/DDBJ databases">
        <authorList>
            <person name="Gao F."/>
        </authorList>
    </citation>
    <scope>NUCLEOTIDE SEQUENCE [LARGE SCALE GENOMIC DNA]</scope>
    <source>
        <strain evidence="8 9">MIMF12</strain>
    </source>
</reference>
<evidence type="ECO:0000256" key="7">
    <source>
        <dbReference type="SAM" id="Phobius"/>
    </source>
</evidence>
<organism evidence="8 9">
    <name type="scientific">Deinococcus rhizophilus</name>
    <dbReference type="NCBI Taxonomy" id="3049544"/>
    <lineage>
        <taxon>Bacteria</taxon>
        <taxon>Thermotogati</taxon>
        <taxon>Deinococcota</taxon>
        <taxon>Deinococci</taxon>
        <taxon>Deinococcales</taxon>
        <taxon>Deinococcaceae</taxon>
        <taxon>Deinococcus</taxon>
    </lineage>
</organism>
<sequence>ALVGGVGLGAVSAAINAAYASIGTRAANLVNAVFGVGSILAPLLVLGLGGLSLAWPFVVVAGLSLLTVVATRIWGVPGLRPPTAGTQAARPGPLLGLFALMLGLYVGMEVGFGAWLARHLGSVGFAAPALILSGYWGGLTLGRVLTGLAGGRV</sequence>
<proteinExistence type="inferred from homology"/>